<dbReference type="HOGENOM" id="CLU_2574620_0_0_1"/>
<dbReference type="OrthoDB" id="419598at2759"/>
<keyword evidence="2" id="KW-1185">Reference proteome</keyword>
<dbReference type="InParanoid" id="W3X209"/>
<dbReference type="AlphaFoldDB" id="W3X209"/>
<name>W3X209_PESFW</name>
<reference evidence="2" key="1">
    <citation type="journal article" date="2015" name="BMC Genomics">
        <title>Genomic and transcriptomic analysis of the endophytic fungus Pestalotiopsis fici reveals its lifestyle and high potential for synthesis of natural products.</title>
        <authorList>
            <person name="Wang X."/>
            <person name="Zhang X."/>
            <person name="Liu L."/>
            <person name="Xiang M."/>
            <person name="Wang W."/>
            <person name="Sun X."/>
            <person name="Che Y."/>
            <person name="Guo L."/>
            <person name="Liu G."/>
            <person name="Guo L."/>
            <person name="Wang C."/>
            <person name="Yin W.B."/>
            <person name="Stadler M."/>
            <person name="Zhang X."/>
            <person name="Liu X."/>
        </authorList>
    </citation>
    <scope>NUCLEOTIDE SEQUENCE [LARGE SCALE GENOMIC DNA]</scope>
    <source>
        <strain evidence="2">W106-1 / CGMCC3.15140</strain>
    </source>
</reference>
<gene>
    <name evidence="1" type="ORF">PFICI_09054</name>
</gene>
<organism evidence="1 2">
    <name type="scientific">Pestalotiopsis fici (strain W106-1 / CGMCC3.15140)</name>
    <dbReference type="NCBI Taxonomy" id="1229662"/>
    <lineage>
        <taxon>Eukaryota</taxon>
        <taxon>Fungi</taxon>
        <taxon>Dikarya</taxon>
        <taxon>Ascomycota</taxon>
        <taxon>Pezizomycotina</taxon>
        <taxon>Sordariomycetes</taxon>
        <taxon>Xylariomycetidae</taxon>
        <taxon>Amphisphaeriales</taxon>
        <taxon>Sporocadaceae</taxon>
        <taxon>Pestalotiopsis</taxon>
    </lineage>
</organism>
<dbReference type="GeneID" id="19274067"/>
<dbReference type="Proteomes" id="UP000030651">
    <property type="component" value="Unassembled WGS sequence"/>
</dbReference>
<protein>
    <recommendedName>
        <fullName evidence="3">NAD(P)-binding domain-containing protein</fullName>
    </recommendedName>
</protein>
<proteinExistence type="predicted"/>
<dbReference type="EMBL" id="KI912114">
    <property type="protein sequence ID" value="ETS79201.1"/>
    <property type="molecule type" value="Genomic_DNA"/>
</dbReference>
<dbReference type="RefSeq" id="XP_007835826.1">
    <property type="nucleotide sequence ID" value="XM_007837635.1"/>
</dbReference>
<evidence type="ECO:0008006" key="3">
    <source>
        <dbReference type="Google" id="ProtNLM"/>
    </source>
</evidence>
<accession>W3X209</accession>
<dbReference type="KEGG" id="pfy:PFICI_09054"/>
<evidence type="ECO:0000313" key="1">
    <source>
        <dbReference type="EMBL" id="ETS79201.1"/>
    </source>
</evidence>
<dbReference type="Gene3D" id="3.40.50.720">
    <property type="entry name" value="NAD(P)-binding Rossmann-like Domain"/>
    <property type="match status" value="1"/>
</dbReference>
<evidence type="ECO:0000313" key="2">
    <source>
        <dbReference type="Proteomes" id="UP000030651"/>
    </source>
</evidence>
<sequence>MAGNWHSRGHIVAELLKKKQTQQQQQDLQLAAITRVNSAASIPDGVRAAQVDYNDHASLVAALAGQHVLIITLVVAAHKDT</sequence>